<organism evidence="1 2">
    <name type="scientific">Peronosclerospora sorghi</name>
    <dbReference type="NCBI Taxonomy" id="230839"/>
    <lineage>
        <taxon>Eukaryota</taxon>
        <taxon>Sar</taxon>
        <taxon>Stramenopiles</taxon>
        <taxon>Oomycota</taxon>
        <taxon>Peronosporomycetes</taxon>
        <taxon>Peronosporales</taxon>
        <taxon>Peronosporaceae</taxon>
        <taxon>Peronosclerospora</taxon>
    </lineage>
</organism>
<sequence>MVSRKFRVRRAIGDEEHEIEAYIHFTGPPDSLYGDEKYRRIRVACQHATPHEPSSHATNATRQWHDAQTLATPTVYGQQTSAAYPHPSGPPDRQHTSFGGSWAQSP</sequence>
<gene>
    <name evidence="1" type="ORF">PsorP6_012589</name>
</gene>
<dbReference type="Proteomes" id="UP001163321">
    <property type="component" value="Chromosome 13"/>
</dbReference>
<evidence type="ECO:0000313" key="1">
    <source>
        <dbReference type="EMBL" id="KAI9918111.1"/>
    </source>
</evidence>
<dbReference type="EMBL" id="CM047592">
    <property type="protein sequence ID" value="KAI9918111.1"/>
    <property type="molecule type" value="Genomic_DNA"/>
</dbReference>
<keyword evidence="2" id="KW-1185">Reference proteome</keyword>
<protein>
    <submittedName>
        <fullName evidence="1">Uncharacterized protein</fullName>
    </submittedName>
</protein>
<comment type="caution">
    <text evidence="1">The sequence shown here is derived from an EMBL/GenBank/DDBJ whole genome shotgun (WGS) entry which is preliminary data.</text>
</comment>
<evidence type="ECO:0000313" key="2">
    <source>
        <dbReference type="Proteomes" id="UP001163321"/>
    </source>
</evidence>
<reference evidence="1 2" key="1">
    <citation type="journal article" date="2022" name="bioRxiv">
        <title>The genome of the oomycete Peronosclerospora sorghi, a cosmopolitan pathogen of maize and sorghum, is inflated with dispersed pseudogenes.</title>
        <authorList>
            <person name="Fletcher K."/>
            <person name="Martin F."/>
            <person name="Isakeit T."/>
            <person name="Cavanaugh K."/>
            <person name="Magill C."/>
            <person name="Michelmore R."/>
        </authorList>
    </citation>
    <scope>NUCLEOTIDE SEQUENCE [LARGE SCALE GENOMIC DNA]</scope>
    <source>
        <strain evidence="1">P6</strain>
    </source>
</reference>
<name>A0ACC0WK57_9STRA</name>
<proteinExistence type="predicted"/>
<accession>A0ACC0WK57</accession>